<feature type="non-terminal residue" evidence="3">
    <location>
        <position position="174"/>
    </location>
</feature>
<comment type="subcellular location">
    <subcellularLocation>
        <location evidence="1">Cell envelope</location>
    </subcellularLocation>
</comment>
<sequence length="174" mass="19011">VEEYLDLEQLQRETVVHQLAQARSRLVRAEHELGLASIRSPLDGVVLKRYEQGDRSLAAGQGLLLLGSLDELEVVVDVLTQDALRLQVGGEVLLESALGRTEIAGEVKRIEPAGFTKLSSLGVEQQRVNVIVDFQGKPGNLGVGYRLQARFITGAKEDALTVPRFSVLQALDRS</sequence>
<dbReference type="EMBL" id="BARU01044285">
    <property type="protein sequence ID" value="GAH76958.1"/>
    <property type="molecule type" value="Genomic_DNA"/>
</dbReference>
<comment type="caution">
    <text evidence="3">The sequence shown here is derived from an EMBL/GenBank/DDBJ whole genome shotgun (WGS) entry which is preliminary data.</text>
</comment>
<evidence type="ECO:0000256" key="2">
    <source>
        <dbReference type="ARBA" id="ARBA00023054"/>
    </source>
</evidence>
<dbReference type="InterPro" id="IPR050465">
    <property type="entry name" value="UPF0194_transport"/>
</dbReference>
<dbReference type="PANTHER" id="PTHR32347:SF29">
    <property type="entry name" value="UPF0194 MEMBRANE PROTEIN YBHG"/>
    <property type="match status" value="1"/>
</dbReference>
<organism evidence="3">
    <name type="scientific">marine sediment metagenome</name>
    <dbReference type="NCBI Taxonomy" id="412755"/>
    <lineage>
        <taxon>unclassified sequences</taxon>
        <taxon>metagenomes</taxon>
        <taxon>ecological metagenomes</taxon>
    </lineage>
</organism>
<evidence type="ECO:0000313" key="3">
    <source>
        <dbReference type="EMBL" id="GAH76958.1"/>
    </source>
</evidence>
<proteinExistence type="predicted"/>
<gene>
    <name evidence="3" type="ORF">S03H2_67596</name>
</gene>
<dbReference type="Gene3D" id="2.40.30.170">
    <property type="match status" value="1"/>
</dbReference>
<feature type="non-terminal residue" evidence="3">
    <location>
        <position position="1"/>
    </location>
</feature>
<evidence type="ECO:0008006" key="4">
    <source>
        <dbReference type="Google" id="ProtNLM"/>
    </source>
</evidence>
<evidence type="ECO:0000256" key="1">
    <source>
        <dbReference type="ARBA" id="ARBA00004196"/>
    </source>
</evidence>
<keyword evidence="2" id="KW-0175">Coiled coil</keyword>
<name>X1K4I6_9ZZZZ</name>
<dbReference type="PANTHER" id="PTHR32347">
    <property type="entry name" value="EFFLUX SYSTEM COMPONENT YKNX-RELATED"/>
    <property type="match status" value="1"/>
</dbReference>
<reference evidence="3" key="1">
    <citation type="journal article" date="2014" name="Front. Microbiol.">
        <title>High frequency of phylogenetically diverse reductive dehalogenase-homologous genes in deep subseafloor sedimentary metagenomes.</title>
        <authorList>
            <person name="Kawai M."/>
            <person name="Futagami T."/>
            <person name="Toyoda A."/>
            <person name="Takaki Y."/>
            <person name="Nishi S."/>
            <person name="Hori S."/>
            <person name="Arai W."/>
            <person name="Tsubouchi T."/>
            <person name="Morono Y."/>
            <person name="Uchiyama I."/>
            <person name="Ito T."/>
            <person name="Fujiyama A."/>
            <person name="Inagaki F."/>
            <person name="Takami H."/>
        </authorList>
    </citation>
    <scope>NUCLEOTIDE SEQUENCE</scope>
    <source>
        <strain evidence="3">Expedition CK06-06</strain>
    </source>
</reference>
<accession>X1K4I6</accession>
<dbReference type="AlphaFoldDB" id="X1K4I6"/>
<dbReference type="GO" id="GO:0030313">
    <property type="term" value="C:cell envelope"/>
    <property type="evidence" value="ECO:0007669"/>
    <property type="project" value="UniProtKB-SubCell"/>
</dbReference>
<protein>
    <recommendedName>
        <fullName evidence="4">RND efflux pump membrane fusion protein barrel-sandwich domain-containing protein</fullName>
    </recommendedName>
</protein>